<feature type="domain" description="Baseplate structural protein Gp10 C-terminal" evidence="1">
    <location>
        <begin position="47"/>
        <end position="190"/>
    </location>
</feature>
<name>A0A174B5G0_9FIRM</name>
<organism evidence="2 3">
    <name type="scientific">Fusicatenibacter saccharivorans</name>
    <dbReference type="NCBI Taxonomy" id="1150298"/>
    <lineage>
        <taxon>Bacteria</taxon>
        <taxon>Bacillati</taxon>
        <taxon>Bacillota</taxon>
        <taxon>Clostridia</taxon>
        <taxon>Lachnospirales</taxon>
        <taxon>Lachnospiraceae</taxon>
        <taxon>Fusicatenibacter</taxon>
    </lineage>
</organism>
<dbReference type="AlphaFoldDB" id="A0A174B5G0"/>
<evidence type="ECO:0000259" key="1">
    <source>
        <dbReference type="Pfam" id="PF21939"/>
    </source>
</evidence>
<evidence type="ECO:0000313" key="3">
    <source>
        <dbReference type="Proteomes" id="UP000095706"/>
    </source>
</evidence>
<accession>A0A174B5G0</accession>
<dbReference type="EMBL" id="CYYV01000004">
    <property type="protein sequence ID" value="CUN95964.1"/>
    <property type="molecule type" value="Genomic_DNA"/>
</dbReference>
<sequence length="191" mass="21122">MGRHTYDLTETDAVDDSELFLINPPDKDGKNKKLTWKTLKSLICGMMLDLFYPIGSLYITTNPENPSKTFGKGTWEAYAAGRVLVGADVNDSDFSEVGKTGGTKTINIRHHHTQTVGVDSNKMYMDTTGKDVGDMTSGKNGSVVYTNNDHVEWNLPTSKTGAARYNFTSNEGGDKNIMPPYIVCYMWSRTA</sequence>
<dbReference type="Proteomes" id="UP000095706">
    <property type="component" value="Unassembled WGS sequence"/>
</dbReference>
<gene>
    <name evidence="2" type="ORF">ERS852406_01001</name>
</gene>
<dbReference type="InterPro" id="IPR053827">
    <property type="entry name" value="Gp10_C"/>
</dbReference>
<evidence type="ECO:0000313" key="2">
    <source>
        <dbReference type="EMBL" id="CUN95964.1"/>
    </source>
</evidence>
<dbReference type="RefSeq" id="WP_055226813.1">
    <property type="nucleotide sequence ID" value="NZ_CYYV01000004.1"/>
</dbReference>
<proteinExistence type="predicted"/>
<reference evidence="2 3" key="1">
    <citation type="submission" date="2015-09" db="EMBL/GenBank/DDBJ databases">
        <authorList>
            <consortium name="Pathogen Informatics"/>
        </authorList>
    </citation>
    <scope>NUCLEOTIDE SEQUENCE [LARGE SCALE GENOMIC DNA]</scope>
    <source>
        <strain evidence="2 3">2789STDY5608849</strain>
    </source>
</reference>
<dbReference type="Pfam" id="PF21939">
    <property type="entry name" value="Gp10_C"/>
    <property type="match status" value="1"/>
</dbReference>
<protein>
    <submittedName>
        <fullName evidence="2">Phage-related holin (Lysis protein)</fullName>
    </submittedName>
</protein>